<sequence>MLKRDGTLSVGVPDSRKYIEAYINKTNFRELSIWYQLAAVDTGSFIDQVNYIAHMGGEHKYMYNQENLVNTIAKCGVRDVPLQNFDKEIDPIERHNGSIYAFAYN</sequence>
<evidence type="ECO:0000313" key="2">
    <source>
        <dbReference type="Proteomes" id="UP000182101"/>
    </source>
</evidence>
<evidence type="ECO:0000313" key="1">
    <source>
        <dbReference type="EMBL" id="APD89133.1"/>
    </source>
</evidence>
<gene>
    <name evidence="1" type="ORF">BM524_04515</name>
</gene>
<reference evidence="1 2" key="1">
    <citation type="submission" date="2016-11" db="EMBL/GenBank/DDBJ databases">
        <title>Networking in microbes: conjugative elements and plasmids in the genus Alteromonas.</title>
        <authorList>
            <person name="Lopez-Perez M."/>
            <person name="Ramon-Marco N."/>
            <person name="Rodriguez-Valera F."/>
        </authorList>
    </citation>
    <scope>NUCLEOTIDE SEQUENCE [LARGE SCALE GENOMIC DNA]</scope>
    <source>
        <strain evidence="1 2">CP48</strain>
    </source>
</reference>
<dbReference type="EMBL" id="CP018024">
    <property type="protein sequence ID" value="APD89133.1"/>
    <property type="molecule type" value="Genomic_DNA"/>
</dbReference>
<organism evidence="1 2">
    <name type="scientific">Alteromonas mediterranea</name>
    <dbReference type="NCBI Taxonomy" id="314275"/>
    <lineage>
        <taxon>Bacteria</taxon>
        <taxon>Pseudomonadati</taxon>
        <taxon>Pseudomonadota</taxon>
        <taxon>Gammaproteobacteria</taxon>
        <taxon>Alteromonadales</taxon>
        <taxon>Alteromonadaceae</taxon>
        <taxon>Alteromonas/Salinimonas group</taxon>
        <taxon>Alteromonas</taxon>
    </lineage>
</organism>
<dbReference type="Proteomes" id="UP000182101">
    <property type="component" value="Chromosome"/>
</dbReference>
<proteinExistence type="predicted"/>
<protein>
    <submittedName>
        <fullName evidence="1">Uncharacterized protein</fullName>
    </submittedName>
</protein>
<dbReference type="AlphaFoldDB" id="A0AAC9NQJ3"/>
<name>A0AAC9NQJ3_9ALTE</name>
<dbReference type="RefSeq" id="WP_071958735.1">
    <property type="nucleotide sequence ID" value="NZ_CP018024.1"/>
</dbReference>
<accession>A0AAC9NQJ3</accession>